<dbReference type="EMBL" id="LXJU01000001">
    <property type="protein sequence ID" value="OGE58071.1"/>
    <property type="molecule type" value="Genomic_DNA"/>
</dbReference>
<organism evidence="2 3">
    <name type="scientific">Penicillium arizonense</name>
    <dbReference type="NCBI Taxonomy" id="1835702"/>
    <lineage>
        <taxon>Eukaryota</taxon>
        <taxon>Fungi</taxon>
        <taxon>Dikarya</taxon>
        <taxon>Ascomycota</taxon>
        <taxon>Pezizomycotina</taxon>
        <taxon>Eurotiomycetes</taxon>
        <taxon>Eurotiomycetidae</taxon>
        <taxon>Eurotiales</taxon>
        <taxon>Aspergillaceae</taxon>
        <taxon>Penicillium</taxon>
    </lineage>
</organism>
<dbReference type="Proteomes" id="UP000177622">
    <property type="component" value="Unassembled WGS sequence"/>
</dbReference>
<feature type="region of interest" description="Disordered" evidence="1">
    <location>
        <begin position="1"/>
        <end position="24"/>
    </location>
</feature>
<reference evidence="2 3" key="1">
    <citation type="journal article" date="2016" name="Sci. Rep.">
        <title>Penicillium arizonense, a new, genome sequenced fungal species, reveals a high chemical diversity in secreted metabolites.</title>
        <authorList>
            <person name="Grijseels S."/>
            <person name="Nielsen J.C."/>
            <person name="Randelovic M."/>
            <person name="Nielsen J."/>
            <person name="Nielsen K.F."/>
            <person name="Workman M."/>
            <person name="Frisvad J.C."/>
        </authorList>
    </citation>
    <scope>NUCLEOTIDE SEQUENCE [LARGE SCALE GENOMIC DNA]</scope>
    <source>
        <strain evidence="2 3">CBS 141311</strain>
    </source>
</reference>
<protein>
    <submittedName>
        <fullName evidence="2">Uncharacterized protein</fullName>
    </submittedName>
</protein>
<feature type="region of interest" description="Disordered" evidence="1">
    <location>
        <begin position="165"/>
        <end position="193"/>
    </location>
</feature>
<comment type="caution">
    <text evidence="2">The sequence shown here is derived from an EMBL/GenBank/DDBJ whole genome shotgun (WGS) entry which is preliminary data.</text>
</comment>
<dbReference type="GeneID" id="34571652"/>
<feature type="compositionally biased region" description="Low complexity" evidence="1">
    <location>
        <begin position="173"/>
        <end position="187"/>
    </location>
</feature>
<dbReference type="STRING" id="1835702.A0A1F5LYP4"/>
<evidence type="ECO:0000313" key="2">
    <source>
        <dbReference type="EMBL" id="OGE58071.1"/>
    </source>
</evidence>
<gene>
    <name evidence="2" type="ORF">PENARI_c001G10028</name>
</gene>
<dbReference type="RefSeq" id="XP_022493494.1">
    <property type="nucleotide sequence ID" value="XM_022626918.1"/>
</dbReference>
<sequence length="234" mass="25935">MELTGAHTGPKEEKSQVTSGTRRALGREMHLSSANEQTAELLKTTKHTLAQLHEAQRLREIKAPLLETSERSWIDQTLEDVADAVREAATLIEPIRVESETRNGRLSLGRQLRWLYRDSQRAKIKSQRLLACHHSLMLVLGHLQRLDIPVSPIPESPVVHELGADTLSTNSTRSISGRQGPRSGSSGPAKDTQEVVGAKSLLNYEMHDMLAWRQSKGALTELKHSMGSTTEELG</sequence>
<dbReference type="OrthoDB" id="3800389at2759"/>
<proteinExistence type="predicted"/>
<name>A0A1F5LYP4_PENAI</name>
<accession>A0A1F5LYP4</accession>
<keyword evidence="3" id="KW-1185">Reference proteome</keyword>
<evidence type="ECO:0000313" key="3">
    <source>
        <dbReference type="Proteomes" id="UP000177622"/>
    </source>
</evidence>
<dbReference type="AlphaFoldDB" id="A0A1F5LYP4"/>
<evidence type="ECO:0000256" key="1">
    <source>
        <dbReference type="SAM" id="MobiDB-lite"/>
    </source>
</evidence>